<dbReference type="InterPro" id="IPR029001">
    <property type="entry name" value="ITPase-like_fam"/>
</dbReference>
<dbReference type="InterPro" id="IPR026533">
    <property type="entry name" value="NTPase/PRRC1"/>
</dbReference>
<gene>
    <name evidence="2" type="ORF">B0T17DRAFT_530547</name>
</gene>
<comment type="caution">
    <text evidence="2">The sequence shown here is derived from an EMBL/GenBank/DDBJ whole genome shotgun (WGS) entry which is preliminary data.</text>
</comment>
<dbReference type="AlphaFoldDB" id="A0AA39WZR1"/>
<evidence type="ECO:0000313" key="3">
    <source>
        <dbReference type="Proteomes" id="UP001174934"/>
    </source>
</evidence>
<protein>
    <recommendedName>
        <fullName evidence="1">Non-canonical purine NTP phosphatase/PRRC1 domain-containing protein</fullName>
    </recommendedName>
</protein>
<proteinExistence type="predicted"/>
<evidence type="ECO:0000259" key="1">
    <source>
        <dbReference type="Pfam" id="PF01931"/>
    </source>
</evidence>
<reference evidence="2" key="1">
    <citation type="submission" date="2023-06" db="EMBL/GenBank/DDBJ databases">
        <title>Genome-scale phylogeny and comparative genomics of the fungal order Sordariales.</title>
        <authorList>
            <consortium name="Lawrence Berkeley National Laboratory"/>
            <person name="Hensen N."/>
            <person name="Bonometti L."/>
            <person name="Westerberg I."/>
            <person name="Brannstrom I.O."/>
            <person name="Guillou S."/>
            <person name="Cros-Aarteil S."/>
            <person name="Calhoun S."/>
            <person name="Haridas S."/>
            <person name="Kuo A."/>
            <person name="Mondo S."/>
            <person name="Pangilinan J."/>
            <person name="Riley R."/>
            <person name="LaButti K."/>
            <person name="Andreopoulos B."/>
            <person name="Lipzen A."/>
            <person name="Chen C."/>
            <person name="Yanf M."/>
            <person name="Daum C."/>
            <person name="Ng V."/>
            <person name="Clum A."/>
            <person name="Steindorff A."/>
            <person name="Ohm R."/>
            <person name="Martin F."/>
            <person name="Silar P."/>
            <person name="Natvig D."/>
            <person name="Lalanne C."/>
            <person name="Gautier V."/>
            <person name="Ament-velasquez S.L."/>
            <person name="Kruys A."/>
            <person name="Hutchinson M.I."/>
            <person name="Powell A.J."/>
            <person name="Barry K."/>
            <person name="Miller A.N."/>
            <person name="Grigoriev I.V."/>
            <person name="Debuchy R."/>
            <person name="Gladieux P."/>
            <person name="Thoren M.H."/>
            <person name="Johannesson H."/>
        </authorList>
    </citation>
    <scope>NUCLEOTIDE SEQUENCE</scope>
    <source>
        <strain evidence="2">SMH3391-2</strain>
    </source>
</reference>
<dbReference type="SUPFAM" id="SSF52972">
    <property type="entry name" value="ITPase-like"/>
    <property type="match status" value="1"/>
</dbReference>
<organism evidence="2 3">
    <name type="scientific">Bombardia bombarda</name>
    <dbReference type="NCBI Taxonomy" id="252184"/>
    <lineage>
        <taxon>Eukaryota</taxon>
        <taxon>Fungi</taxon>
        <taxon>Dikarya</taxon>
        <taxon>Ascomycota</taxon>
        <taxon>Pezizomycotina</taxon>
        <taxon>Sordariomycetes</taxon>
        <taxon>Sordariomycetidae</taxon>
        <taxon>Sordariales</taxon>
        <taxon>Lasiosphaeriaceae</taxon>
        <taxon>Bombardia</taxon>
    </lineage>
</organism>
<dbReference type="EMBL" id="JAULSR010000003">
    <property type="protein sequence ID" value="KAK0624595.1"/>
    <property type="molecule type" value="Genomic_DNA"/>
</dbReference>
<dbReference type="Gene3D" id="3.90.950.10">
    <property type="match status" value="1"/>
</dbReference>
<dbReference type="Pfam" id="PF01931">
    <property type="entry name" value="NTPase_I-T"/>
    <property type="match status" value="1"/>
</dbReference>
<feature type="domain" description="Non-canonical purine NTP phosphatase/PRRC1" evidence="1">
    <location>
        <begin position="129"/>
        <end position="263"/>
    </location>
</feature>
<accession>A0AA39WZR1</accession>
<sequence>MHRWKTHMSSGNPFMSPRGTLTSYIIGTIPVNMNHRFVSPLRLFTTISRRGVRCQQYHHFRTPFSKTKMEPHRAMTTASLPPLPATIDELRGKEKIINAPTIMTERPIPSFEPYKFPQHGDNILVIIPTANKDKTRILKSAFEKAGDKAPPGAEIHYTVVPVQSNVGEQPYNEAGPQGAFNRITNALNEFQNSSEKLAELEEKKIGTVIAAAIENFIQTKDLENGPADFGMVMLHNARTGKTVKALSEGVTVSREYVEHARTEGYEDGNENHGKMTVGYKLKEKLEDLDPADWHTLFVGKSRYEILTEAIDGLEVPW</sequence>
<keyword evidence="3" id="KW-1185">Reference proteome</keyword>
<evidence type="ECO:0000313" key="2">
    <source>
        <dbReference type="EMBL" id="KAK0624595.1"/>
    </source>
</evidence>
<name>A0AA39WZR1_9PEZI</name>
<dbReference type="Proteomes" id="UP001174934">
    <property type="component" value="Unassembled WGS sequence"/>
</dbReference>